<accession>A0ABU7NZF9</accession>
<gene>
    <name evidence="3" type="ORF">V2J85_33380</name>
</gene>
<proteinExistence type="predicted"/>
<dbReference type="EMBL" id="JAZBJP010000034">
    <property type="protein sequence ID" value="MEE4424171.1"/>
    <property type="molecule type" value="Genomic_DNA"/>
</dbReference>
<feature type="region of interest" description="Disordered" evidence="1">
    <location>
        <begin position="163"/>
        <end position="197"/>
    </location>
</feature>
<dbReference type="Proteomes" id="UP001307760">
    <property type="component" value="Unassembled WGS sequence"/>
</dbReference>
<dbReference type="CDD" id="cd00130">
    <property type="entry name" value="PAS"/>
    <property type="match status" value="1"/>
</dbReference>
<sequence>MVRDPLDGAGRSGTAARVAASRRALPGRIPLAVVLVAADGRISHWSSGAHRLFGTGRAEAVGAPALDLMPVTGALGDSGAEGGDGCGGLHASSGGRTSYPTAGRARMATGGAGPVELLWWAYPLAAPGPGATLVLAADAALLPDGPCGPGAAAERWMPGFARPTDTDVTDTDPTDADVTDTDPTDADVTDTDPTDADVTDTLVTDADFPDTALPGAVAEPACRLPEFMPDLSPVLRARIVARVLELGAPVLEISRRDGLSAELA</sequence>
<dbReference type="Gene3D" id="2.160.20.80">
    <property type="entry name" value="E3 ubiquitin-protein ligase SopA"/>
    <property type="match status" value="1"/>
</dbReference>
<dbReference type="InterPro" id="IPR000014">
    <property type="entry name" value="PAS"/>
</dbReference>
<comment type="caution">
    <text evidence="3">The sequence shown here is derived from an EMBL/GenBank/DDBJ whole genome shotgun (WGS) entry which is preliminary data.</text>
</comment>
<evidence type="ECO:0000259" key="2">
    <source>
        <dbReference type="PROSITE" id="PS50112"/>
    </source>
</evidence>
<organism evidence="3 4">
    <name type="scientific">Streptomyces bugieae</name>
    <dbReference type="NCBI Taxonomy" id="3098223"/>
    <lineage>
        <taxon>Bacteria</taxon>
        <taxon>Bacillati</taxon>
        <taxon>Actinomycetota</taxon>
        <taxon>Actinomycetes</taxon>
        <taxon>Kitasatosporales</taxon>
        <taxon>Streptomycetaceae</taxon>
        <taxon>Streptomyces</taxon>
    </lineage>
</organism>
<evidence type="ECO:0000313" key="4">
    <source>
        <dbReference type="Proteomes" id="UP001307760"/>
    </source>
</evidence>
<dbReference type="SUPFAM" id="SSF55785">
    <property type="entry name" value="PYP-like sensor domain (PAS domain)"/>
    <property type="match status" value="1"/>
</dbReference>
<protein>
    <submittedName>
        <fullName evidence="3">PAS domain-containing protein</fullName>
    </submittedName>
</protein>
<dbReference type="PROSITE" id="PS50112">
    <property type="entry name" value="PAS"/>
    <property type="match status" value="1"/>
</dbReference>
<dbReference type="InterPro" id="IPR035965">
    <property type="entry name" value="PAS-like_dom_sf"/>
</dbReference>
<dbReference type="RefSeq" id="WP_330823663.1">
    <property type="nucleotide sequence ID" value="NZ_JAZBJP010000034.1"/>
</dbReference>
<feature type="compositionally biased region" description="Acidic residues" evidence="1">
    <location>
        <begin position="167"/>
        <end position="197"/>
    </location>
</feature>
<evidence type="ECO:0000256" key="1">
    <source>
        <dbReference type="SAM" id="MobiDB-lite"/>
    </source>
</evidence>
<evidence type="ECO:0000313" key="3">
    <source>
        <dbReference type="EMBL" id="MEE4424171.1"/>
    </source>
</evidence>
<keyword evidence="4" id="KW-1185">Reference proteome</keyword>
<feature type="domain" description="PAS" evidence="2">
    <location>
        <begin position="33"/>
        <end position="62"/>
    </location>
</feature>
<dbReference type="SUPFAM" id="SSF141571">
    <property type="entry name" value="Pentapeptide repeat-like"/>
    <property type="match status" value="1"/>
</dbReference>
<dbReference type="Gene3D" id="3.30.450.20">
    <property type="entry name" value="PAS domain"/>
    <property type="match status" value="1"/>
</dbReference>
<name>A0ABU7NZF9_9ACTN</name>
<reference evidence="3 4" key="1">
    <citation type="submission" date="2023-12" db="EMBL/GenBank/DDBJ databases">
        <title>30 novel species of actinomycetes from the DSMZ collection.</title>
        <authorList>
            <person name="Nouioui I."/>
        </authorList>
    </citation>
    <scope>NUCLEOTIDE SEQUENCE [LARGE SCALE GENOMIC DNA]</scope>
    <source>
        <strain evidence="3 4">DSM 41528</strain>
    </source>
</reference>